<evidence type="ECO:0000313" key="3">
    <source>
        <dbReference type="EMBL" id="KAG8172343.1"/>
    </source>
</evidence>
<evidence type="ECO:0000259" key="2">
    <source>
        <dbReference type="PROSITE" id="PS00028"/>
    </source>
</evidence>
<comment type="caution">
    <text evidence="3">The sequence shown here is derived from an EMBL/GenBank/DDBJ whole genome shotgun (WGS) entry which is preliminary data.</text>
</comment>
<protein>
    <recommendedName>
        <fullName evidence="2">C2H2-type domain-containing protein</fullName>
    </recommendedName>
</protein>
<dbReference type="EMBL" id="JAFNEN010002809">
    <property type="protein sequence ID" value="KAG8172343.1"/>
    <property type="molecule type" value="Genomic_DNA"/>
</dbReference>
<feature type="compositionally biased region" description="Basic and acidic residues" evidence="1">
    <location>
        <begin position="103"/>
        <end position="113"/>
    </location>
</feature>
<dbReference type="GO" id="GO:0003676">
    <property type="term" value="F:nucleic acid binding"/>
    <property type="evidence" value="ECO:0007669"/>
    <property type="project" value="InterPro"/>
</dbReference>
<evidence type="ECO:0000313" key="4">
    <source>
        <dbReference type="Proteomes" id="UP000827092"/>
    </source>
</evidence>
<feature type="compositionally biased region" description="Polar residues" evidence="1">
    <location>
        <begin position="128"/>
        <end position="137"/>
    </location>
</feature>
<dbReference type="SMART" id="SM00355">
    <property type="entry name" value="ZnF_C2H2"/>
    <property type="match status" value="2"/>
</dbReference>
<dbReference type="Pfam" id="PF12874">
    <property type="entry name" value="zf-met"/>
    <property type="match status" value="1"/>
</dbReference>
<feature type="region of interest" description="Disordered" evidence="1">
    <location>
        <begin position="85"/>
        <end position="142"/>
    </location>
</feature>
<accession>A0AAV6TKY6</accession>
<sequence length="171" mass="18970">MATYGNVLRCDLCEKCFTGPIPYAQHMGGQGHQKKVDQAVQTVELGVGYFRCGICTKCFTGPIPYEQHMAGQGHHAKVSLAQKMSEVKEKHPQNGEKIPLENCNKDLESKDPKGTIPLKRGPVDRTSDATTEPTSSSDLERAILDITGFQSVQDWDKFCQEICNTKEKPKN</sequence>
<dbReference type="SUPFAM" id="SSF57667">
    <property type="entry name" value="beta-beta-alpha zinc fingers"/>
    <property type="match status" value="2"/>
</dbReference>
<dbReference type="SMART" id="SM00451">
    <property type="entry name" value="ZnF_U1"/>
    <property type="match status" value="2"/>
</dbReference>
<feature type="domain" description="C2H2-type" evidence="2">
    <location>
        <begin position="10"/>
        <end position="32"/>
    </location>
</feature>
<dbReference type="PROSITE" id="PS00028">
    <property type="entry name" value="ZINC_FINGER_C2H2_1"/>
    <property type="match status" value="2"/>
</dbReference>
<dbReference type="Proteomes" id="UP000827092">
    <property type="component" value="Unassembled WGS sequence"/>
</dbReference>
<name>A0AAV6TKY6_9ARAC</name>
<evidence type="ECO:0000256" key="1">
    <source>
        <dbReference type="SAM" id="MobiDB-lite"/>
    </source>
</evidence>
<gene>
    <name evidence="3" type="ORF">JTE90_017157</name>
</gene>
<feature type="domain" description="C2H2-type" evidence="2">
    <location>
        <begin position="52"/>
        <end position="74"/>
    </location>
</feature>
<dbReference type="AlphaFoldDB" id="A0AAV6TKY6"/>
<dbReference type="InterPro" id="IPR036236">
    <property type="entry name" value="Znf_C2H2_sf"/>
</dbReference>
<proteinExistence type="predicted"/>
<organism evidence="3 4">
    <name type="scientific">Oedothorax gibbosus</name>
    <dbReference type="NCBI Taxonomy" id="931172"/>
    <lineage>
        <taxon>Eukaryota</taxon>
        <taxon>Metazoa</taxon>
        <taxon>Ecdysozoa</taxon>
        <taxon>Arthropoda</taxon>
        <taxon>Chelicerata</taxon>
        <taxon>Arachnida</taxon>
        <taxon>Araneae</taxon>
        <taxon>Araneomorphae</taxon>
        <taxon>Entelegynae</taxon>
        <taxon>Araneoidea</taxon>
        <taxon>Linyphiidae</taxon>
        <taxon>Erigoninae</taxon>
        <taxon>Oedothorax</taxon>
    </lineage>
</organism>
<dbReference type="GO" id="GO:0008270">
    <property type="term" value="F:zinc ion binding"/>
    <property type="evidence" value="ECO:0007669"/>
    <property type="project" value="InterPro"/>
</dbReference>
<dbReference type="InterPro" id="IPR013087">
    <property type="entry name" value="Znf_C2H2_type"/>
</dbReference>
<reference evidence="3 4" key="1">
    <citation type="journal article" date="2022" name="Nat. Ecol. Evol.">
        <title>A masculinizing supergene underlies an exaggerated male reproductive morph in a spider.</title>
        <authorList>
            <person name="Hendrickx F."/>
            <person name="De Corte Z."/>
            <person name="Sonet G."/>
            <person name="Van Belleghem S.M."/>
            <person name="Kostlbacher S."/>
            <person name="Vangestel C."/>
        </authorList>
    </citation>
    <scope>NUCLEOTIDE SEQUENCE [LARGE SCALE GENOMIC DNA]</scope>
    <source>
        <strain evidence="3">W744_W776</strain>
    </source>
</reference>
<keyword evidence="4" id="KW-1185">Reference proteome</keyword>
<dbReference type="InterPro" id="IPR003604">
    <property type="entry name" value="Matrin/U1-like-C_Znf_C2H2"/>
</dbReference>
<feature type="compositionally biased region" description="Basic and acidic residues" evidence="1">
    <location>
        <begin position="85"/>
        <end position="94"/>
    </location>
</feature>
<dbReference type="Gene3D" id="3.30.160.60">
    <property type="entry name" value="Classic Zinc Finger"/>
    <property type="match status" value="2"/>
</dbReference>